<name>A0ABY4YX76_9MICO</name>
<gene>
    <name evidence="2" type="ORF">NF556_06965</name>
</gene>
<dbReference type="Gene3D" id="3.30.1540.10">
    <property type="entry name" value="formyl-coa transferase, domain 3"/>
    <property type="match status" value="1"/>
</dbReference>
<dbReference type="Pfam" id="PF02515">
    <property type="entry name" value="CoA_transf_3"/>
    <property type="match status" value="1"/>
</dbReference>
<protein>
    <submittedName>
        <fullName evidence="2">CoA transferase</fullName>
    </submittedName>
</protein>
<keyword evidence="3" id="KW-1185">Reference proteome</keyword>
<dbReference type="PANTHER" id="PTHR48207">
    <property type="entry name" value="SUCCINATE--HYDROXYMETHYLGLUTARATE COA-TRANSFERASE"/>
    <property type="match status" value="1"/>
</dbReference>
<evidence type="ECO:0000313" key="2">
    <source>
        <dbReference type="EMBL" id="USQ81383.1"/>
    </source>
</evidence>
<dbReference type="InterPro" id="IPR003673">
    <property type="entry name" value="CoA-Trfase_fam_III"/>
</dbReference>
<dbReference type="PANTHER" id="PTHR48207:SF3">
    <property type="entry name" value="SUCCINATE--HYDROXYMETHYLGLUTARATE COA-TRANSFERASE"/>
    <property type="match status" value="1"/>
</dbReference>
<dbReference type="SUPFAM" id="SSF89796">
    <property type="entry name" value="CoA-transferase family III (CaiB/BaiF)"/>
    <property type="match status" value="1"/>
</dbReference>
<dbReference type="Proteomes" id="UP001056455">
    <property type="component" value="Chromosome"/>
</dbReference>
<dbReference type="InterPro" id="IPR044855">
    <property type="entry name" value="CoA-Trfase_III_dom3_sf"/>
</dbReference>
<keyword evidence="1 2" id="KW-0808">Transferase</keyword>
<dbReference type="EMBL" id="CP099489">
    <property type="protein sequence ID" value="USQ81383.1"/>
    <property type="molecule type" value="Genomic_DNA"/>
</dbReference>
<proteinExistence type="predicted"/>
<evidence type="ECO:0000313" key="3">
    <source>
        <dbReference type="Proteomes" id="UP001056455"/>
    </source>
</evidence>
<sequence length="415" mass="44191">MAESNPTGPLTGIRVLDLTRVLSGPFATMVLADLGADVIKIEDPVRGDDTRHWGPPFVESESAYFMSVNRNKRSLALDLKSDRGREIARTLAAEVDVIVENFRPGVAARLGLGYEAVRGTNPGVIYASISGYGHKSSESDKPGYDPIMQARSGLMSITGEADGGPARVGVASADISAGLWTAIGTLAALHHRTATGRGQWIDLSLLDAQVSWLSNVAGAWFASGGVPARYGTGHPSIVPSEAFATSDGLLMLAAGNDAMWDRMAAALGVEQLVDDPRFETNPLRVAHRDDLRHELEQVLATDTTAAWLERLDAAAVPAARVNSIGEALSDPLLRERDMIVELEHQHVGLVRSVGSPVKLSETPPSMRSAPPVLGQDTRAVLAELGLDPTEIQDLIDQGQVTAAEPAPTAERRLRV</sequence>
<dbReference type="RefSeq" id="WP_252594820.1">
    <property type="nucleotide sequence ID" value="NZ_CP099489.1"/>
</dbReference>
<dbReference type="InterPro" id="IPR050483">
    <property type="entry name" value="CoA-transferase_III_domain"/>
</dbReference>
<evidence type="ECO:0000256" key="1">
    <source>
        <dbReference type="ARBA" id="ARBA00022679"/>
    </source>
</evidence>
<organism evidence="2 3">
    <name type="scientific">Ornithinimicrobium faecis</name>
    <dbReference type="NCBI Taxonomy" id="2934158"/>
    <lineage>
        <taxon>Bacteria</taxon>
        <taxon>Bacillati</taxon>
        <taxon>Actinomycetota</taxon>
        <taxon>Actinomycetes</taxon>
        <taxon>Micrococcales</taxon>
        <taxon>Ornithinimicrobiaceae</taxon>
        <taxon>Ornithinimicrobium</taxon>
    </lineage>
</organism>
<dbReference type="GO" id="GO:0016740">
    <property type="term" value="F:transferase activity"/>
    <property type="evidence" value="ECO:0007669"/>
    <property type="project" value="UniProtKB-KW"/>
</dbReference>
<dbReference type="Gene3D" id="3.40.50.10540">
    <property type="entry name" value="Crotonobetainyl-coa:carnitine coa-transferase, domain 1"/>
    <property type="match status" value="1"/>
</dbReference>
<accession>A0ABY4YX76</accession>
<reference evidence="2" key="1">
    <citation type="submission" date="2022-06" db="EMBL/GenBank/DDBJ databases">
        <title>Ornithinimicrobium HY1793.</title>
        <authorList>
            <person name="Huang Y."/>
        </authorList>
    </citation>
    <scope>NUCLEOTIDE SEQUENCE</scope>
    <source>
        <strain evidence="2">HY1793</strain>
    </source>
</reference>
<dbReference type="InterPro" id="IPR023606">
    <property type="entry name" value="CoA-Trfase_III_dom_1_sf"/>
</dbReference>